<dbReference type="EMBL" id="CP003053">
    <property type="protein sequence ID" value="AFM17576.1"/>
    <property type="molecule type" value="Genomic_DNA"/>
</dbReference>
<dbReference type="InterPro" id="IPR039708">
    <property type="entry name" value="MT1774/Rv1733c-like"/>
</dbReference>
<evidence type="ECO:0000256" key="1">
    <source>
        <dbReference type="SAM" id="Phobius"/>
    </source>
</evidence>
<dbReference type="eggNOG" id="ENOG5032YM7">
    <property type="taxonomic scope" value="Bacteria"/>
</dbReference>
<organism evidence="2 3">
    <name type="scientific">Mycolicibacterium chubuense (strain NBB4)</name>
    <name type="common">Mycobacterium chubuense</name>
    <dbReference type="NCBI Taxonomy" id="710421"/>
    <lineage>
        <taxon>Bacteria</taxon>
        <taxon>Bacillati</taxon>
        <taxon>Actinomycetota</taxon>
        <taxon>Actinomycetes</taxon>
        <taxon>Mycobacteriales</taxon>
        <taxon>Mycobacteriaceae</taxon>
        <taxon>Mycolicibacterium</taxon>
    </lineage>
</organism>
<dbReference type="HOGENOM" id="CLU_084215_0_0_11"/>
<dbReference type="PANTHER" id="PTHR42305:SF1">
    <property type="entry name" value="MEMBRANE PROTEIN RV1733C-RELATED"/>
    <property type="match status" value="1"/>
</dbReference>
<reference evidence="2 3" key="1">
    <citation type="submission" date="2012-06" db="EMBL/GenBank/DDBJ databases">
        <title>Complete sequence of chromosome of Mycobacterium chubuense NBB4.</title>
        <authorList>
            <consortium name="US DOE Joint Genome Institute"/>
            <person name="Lucas S."/>
            <person name="Han J."/>
            <person name="Lapidus A."/>
            <person name="Cheng J.-F."/>
            <person name="Goodwin L."/>
            <person name="Pitluck S."/>
            <person name="Peters L."/>
            <person name="Mikhailova N."/>
            <person name="Teshima H."/>
            <person name="Detter J.C."/>
            <person name="Han C."/>
            <person name="Tapia R."/>
            <person name="Land M."/>
            <person name="Hauser L."/>
            <person name="Kyrpides N."/>
            <person name="Ivanova N."/>
            <person name="Pagani I."/>
            <person name="Mattes T."/>
            <person name="Holmes A."/>
            <person name="Rutledge P."/>
            <person name="Paulsen I."/>
            <person name="Coleman N."/>
            <person name="Woyke T."/>
        </authorList>
    </citation>
    <scope>NUCLEOTIDE SEQUENCE [LARGE SCALE GENOMIC DNA]</scope>
    <source>
        <strain evidence="2 3">NBB4</strain>
    </source>
</reference>
<dbReference type="KEGG" id="mcb:Mycch_2815"/>
<evidence type="ECO:0008006" key="4">
    <source>
        <dbReference type="Google" id="ProtNLM"/>
    </source>
</evidence>
<proteinExistence type="predicted"/>
<evidence type="ECO:0000313" key="2">
    <source>
        <dbReference type="EMBL" id="AFM17576.1"/>
    </source>
</evidence>
<keyword evidence="1" id="KW-1133">Transmembrane helix</keyword>
<feature type="transmembrane region" description="Helical" evidence="1">
    <location>
        <begin position="31"/>
        <end position="54"/>
    </location>
</feature>
<dbReference type="RefSeq" id="WP_014816053.1">
    <property type="nucleotide sequence ID" value="NC_018027.1"/>
</dbReference>
<dbReference type="OrthoDB" id="4542680at2"/>
<accession>I4BJW9</accession>
<dbReference type="PANTHER" id="PTHR42305">
    <property type="entry name" value="MEMBRANE PROTEIN RV1733C-RELATED"/>
    <property type="match status" value="1"/>
</dbReference>
<dbReference type="Proteomes" id="UP000006057">
    <property type="component" value="Chromosome"/>
</dbReference>
<name>I4BJW9_MYCCN</name>
<gene>
    <name evidence="2" type="ordered locus">Mycch_2815</name>
</gene>
<dbReference type="PATRIC" id="fig|710421.3.peg.2806"/>
<feature type="transmembrane region" description="Helical" evidence="1">
    <location>
        <begin position="142"/>
        <end position="164"/>
    </location>
</feature>
<evidence type="ECO:0000313" key="3">
    <source>
        <dbReference type="Proteomes" id="UP000006057"/>
    </source>
</evidence>
<dbReference type="STRING" id="710421.Mycch_2815"/>
<keyword evidence="1" id="KW-0472">Membrane</keyword>
<protein>
    <recommendedName>
        <fullName evidence="4">Transmembrane protein</fullName>
    </recommendedName>
</protein>
<sequence length="188" mass="20173" precursor="true">MTSLAGWLRWRWAQLIGRNALVRTSDRAEAAVLLSVLVVSMGAIAVAGGVGTAVHDTRAAYYEAQLHDRHPVSGTVVSASNVWPRSAVTLVRATWRAGGTQRSGTLASDRTFAAGQPIRIWLDGSGTRVAAPKPVWFAVVDAIDAAVGVWAAVTAAAGGFYLALRKWLSHRRSRNWQRSIDRFGAPSV</sequence>
<keyword evidence="3" id="KW-1185">Reference proteome</keyword>
<dbReference type="AlphaFoldDB" id="I4BJW9"/>
<keyword evidence="1" id="KW-0812">Transmembrane</keyword>